<gene>
    <name evidence="4" type="ORF">GIL414_LOCUS24389</name>
</gene>
<organism evidence="4 5">
    <name type="scientific">Rotaria magnacalcarata</name>
    <dbReference type="NCBI Taxonomy" id="392030"/>
    <lineage>
        <taxon>Eukaryota</taxon>
        <taxon>Metazoa</taxon>
        <taxon>Spiralia</taxon>
        <taxon>Gnathifera</taxon>
        <taxon>Rotifera</taxon>
        <taxon>Eurotatoria</taxon>
        <taxon>Bdelloidea</taxon>
        <taxon>Philodinida</taxon>
        <taxon>Philodinidae</taxon>
        <taxon>Rotaria</taxon>
    </lineage>
</organism>
<dbReference type="SUPFAM" id="SSF48452">
    <property type="entry name" value="TPR-like"/>
    <property type="match status" value="1"/>
</dbReference>
<dbReference type="Pfam" id="PF13424">
    <property type="entry name" value="TPR_12"/>
    <property type="match status" value="1"/>
</dbReference>
<dbReference type="SMART" id="SM00028">
    <property type="entry name" value="TPR"/>
    <property type="match status" value="1"/>
</dbReference>
<dbReference type="AlphaFoldDB" id="A0A8S2T9A6"/>
<keyword evidence="2 3" id="KW-0802">TPR repeat</keyword>
<dbReference type="EMBL" id="CAJOBJ010029925">
    <property type="protein sequence ID" value="CAF4267117.1"/>
    <property type="molecule type" value="Genomic_DNA"/>
</dbReference>
<dbReference type="PROSITE" id="PS50005">
    <property type="entry name" value="TPR"/>
    <property type="match status" value="1"/>
</dbReference>
<evidence type="ECO:0000313" key="5">
    <source>
        <dbReference type="Proteomes" id="UP000681720"/>
    </source>
</evidence>
<dbReference type="PROSITE" id="PS50293">
    <property type="entry name" value="TPR_REGION"/>
    <property type="match status" value="1"/>
</dbReference>
<protein>
    <submittedName>
        <fullName evidence="4">Uncharacterized protein</fullName>
    </submittedName>
</protein>
<dbReference type="PANTHER" id="PTHR45641:SF19">
    <property type="entry name" value="NEPHROCYSTIN-3"/>
    <property type="match status" value="1"/>
</dbReference>
<comment type="caution">
    <text evidence="4">The sequence shown here is derived from an EMBL/GenBank/DDBJ whole genome shotgun (WGS) entry which is preliminary data.</text>
</comment>
<dbReference type="InterPro" id="IPR019734">
    <property type="entry name" value="TPR_rpt"/>
</dbReference>
<keyword evidence="1" id="KW-0677">Repeat</keyword>
<evidence type="ECO:0000256" key="3">
    <source>
        <dbReference type="PROSITE-ProRule" id="PRU00339"/>
    </source>
</evidence>
<dbReference type="Proteomes" id="UP000681720">
    <property type="component" value="Unassembled WGS sequence"/>
</dbReference>
<evidence type="ECO:0000256" key="1">
    <source>
        <dbReference type="ARBA" id="ARBA00022737"/>
    </source>
</evidence>
<evidence type="ECO:0000313" key="4">
    <source>
        <dbReference type="EMBL" id="CAF4267117.1"/>
    </source>
</evidence>
<dbReference type="InterPro" id="IPR011990">
    <property type="entry name" value="TPR-like_helical_dom_sf"/>
</dbReference>
<sequence>MQEEHYPSGHANIAHSLNNIGHILFDQAKYDEALDYYQRALKMREKYYPSDHIAIVQSLNNIGGLLFEHE</sequence>
<proteinExistence type="predicted"/>
<dbReference type="Gene3D" id="1.25.40.10">
    <property type="entry name" value="Tetratricopeptide repeat domain"/>
    <property type="match status" value="1"/>
</dbReference>
<evidence type="ECO:0000256" key="2">
    <source>
        <dbReference type="ARBA" id="ARBA00022803"/>
    </source>
</evidence>
<reference evidence="4" key="1">
    <citation type="submission" date="2021-02" db="EMBL/GenBank/DDBJ databases">
        <authorList>
            <person name="Nowell W R."/>
        </authorList>
    </citation>
    <scope>NUCLEOTIDE SEQUENCE</scope>
</reference>
<dbReference type="PANTHER" id="PTHR45641">
    <property type="entry name" value="TETRATRICOPEPTIDE REPEAT PROTEIN (AFU_ORTHOLOGUE AFUA_6G03870)"/>
    <property type="match status" value="1"/>
</dbReference>
<feature type="non-terminal residue" evidence="4">
    <location>
        <position position="70"/>
    </location>
</feature>
<accession>A0A8S2T9A6</accession>
<name>A0A8S2T9A6_9BILA</name>
<feature type="repeat" description="TPR" evidence="3">
    <location>
        <begin position="14"/>
        <end position="47"/>
    </location>
</feature>